<dbReference type="RefSeq" id="XP_011324803.1">
    <property type="nucleotide sequence ID" value="XM_011326501.1"/>
</dbReference>
<reference evidence="1 3" key="3">
    <citation type="journal article" date="2015" name="BMC Genomics">
        <title>The completed genome sequence of the pathogenic ascomycete fungus Fusarium graminearum.</title>
        <authorList>
            <person name="King R."/>
            <person name="Urban M."/>
            <person name="Hammond-Kosack M.C."/>
            <person name="Hassani-Pak K."/>
            <person name="Hammond-Kosack K.E."/>
        </authorList>
    </citation>
    <scope>NUCLEOTIDE SEQUENCE [LARGE SCALE GENOMIC DNA]</scope>
    <source>
        <strain evidence="3">ATCC MYA-4620 / CBS 123657 / FGSC 9075 / NRRL 31084 / PH-1</strain>
        <strain evidence="1">PH-1</strain>
    </source>
</reference>
<dbReference type="EMBL" id="HG970334">
    <property type="protein sequence ID" value="CEF87634.1"/>
    <property type="molecule type" value="Genomic_DNA"/>
</dbReference>
<dbReference type="HOGENOM" id="CLU_1619183_0_0_1"/>
<name>I1S7Q5_GIBZE</name>
<evidence type="ECO:0000313" key="1">
    <source>
        <dbReference type="EMBL" id="CEF87634.1"/>
    </source>
</evidence>
<reference evidence="2 3" key="2">
    <citation type="journal article" date="2010" name="Nature">
        <title>Comparative genomics reveals mobile pathogenicity chromosomes in Fusarium.</title>
        <authorList>
            <person name="Ma L.J."/>
            <person name="van der Does H.C."/>
            <person name="Borkovich K.A."/>
            <person name="Coleman J.J."/>
            <person name="Daboussi M.J."/>
            <person name="Di Pietro A."/>
            <person name="Dufresne M."/>
            <person name="Freitag M."/>
            <person name="Grabherr M."/>
            <person name="Henrissat B."/>
            <person name="Houterman P.M."/>
            <person name="Kang S."/>
            <person name="Shim W.B."/>
            <person name="Woloshuk C."/>
            <person name="Xie X."/>
            <person name="Xu J.R."/>
            <person name="Antoniw J."/>
            <person name="Baker S.E."/>
            <person name="Bluhm B.H."/>
            <person name="Breakspear A."/>
            <person name="Brown D.W."/>
            <person name="Butchko R.A."/>
            <person name="Chapman S."/>
            <person name="Coulson R."/>
            <person name="Coutinho P.M."/>
            <person name="Danchin E.G."/>
            <person name="Diener A."/>
            <person name="Gale L.R."/>
            <person name="Gardiner D.M."/>
            <person name="Goff S."/>
            <person name="Hammond-Kosack K.E."/>
            <person name="Hilburn K."/>
            <person name="Hua-Van A."/>
            <person name="Jonkers W."/>
            <person name="Kazan K."/>
            <person name="Kodira C.D."/>
            <person name="Koehrsen M."/>
            <person name="Kumar L."/>
            <person name="Lee Y.H."/>
            <person name="Li L."/>
            <person name="Manners J.M."/>
            <person name="Miranda-Saavedra D."/>
            <person name="Mukherjee M."/>
            <person name="Park G."/>
            <person name="Park J."/>
            <person name="Park S.Y."/>
            <person name="Proctor R.H."/>
            <person name="Regev A."/>
            <person name="Ruiz-Roldan M.C."/>
            <person name="Sain D."/>
            <person name="Sakthikumar S."/>
            <person name="Sykes S."/>
            <person name="Schwartz D.C."/>
            <person name="Turgeon B.G."/>
            <person name="Wapinski I."/>
            <person name="Yoder O."/>
            <person name="Young S."/>
            <person name="Zeng Q."/>
            <person name="Zhou S."/>
            <person name="Galagan J."/>
            <person name="Cuomo C.A."/>
            <person name="Kistler H.C."/>
            <person name="Rep M."/>
        </authorList>
    </citation>
    <scope>GENOME REANNOTATION</scope>
    <source>
        <strain evidence="3">ATCC MYA-4620 / CBS 123657 / FGSC 9075 / NRRL 31084 / PH-1</strain>
        <strain evidence="2">PH-1 / ATCC MYA-4620 / FGSC 9075 / NRRL 31084</strain>
    </source>
</reference>
<dbReference type="EnsemblFungi" id="CEF87634">
    <property type="protein sequence ID" value="CEF87634"/>
    <property type="gene ID" value="FGRRES_12880"/>
</dbReference>
<dbReference type="AlphaFoldDB" id="I1S7Q5"/>
<dbReference type="Proteomes" id="UP000070720">
    <property type="component" value="Chromosome 3"/>
</dbReference>
<proteinExistence type="predicted"/>
<dbReference type="OrthoDB" id="10414846at2759"/>
<dbReference type="VEuPathDB" id="FungiDB:FGRAMPH1_01G19657"/>
<organism evidence="1 3">
    <name type="scientific">Gibberella zeae (strain ATCC MYA-4620 / CBS 123657 / FGSC 9075 / NRRL 31084 / PH-1)</name>
    <name type="common">Wheat head blight fungus</name>
    <name type="synonym">Fusarium graminearum</name>
    <dbReference type="NCBI Taxonomy" id="229533"/>
    <lineage>
        <taxon>Eukaryota</taxon>
        <taxon>Fungi</taxon>
        <taxon>Dikarya</taxon>
        <taxon>Ascomycota</taxon>
        <taxon>Pezizomycotina</taxon>
        <taxon>Sordariomycetes</taxon>
        <taxon>Hypocreomycetidae</taxon>
        <taxon>Hypocreales</taxon>
        <taxon>Nectriaceae</taxon>
        <taxon>Fusarium</taxon>
    </lineage>
</organism>
<dbReference type="InParanoid" id="I1S7Q5"/>
<protein>
    <submittedName>
        <fullName evidence="1">Chromosome 3, complete genome</fullName>
    </submittedName>
</protein>
<keyword evidence="3" id="KW-1185">Reference proteome</keyword>
<reference evidence="2 3" key="1">
    <citation type="journal article" date="2007" name="Science">
        <title>The Fusarium graminearum genome reveals a link between localized polymorphism and pathogen specialization.</title>
        <authorList>
            <person name="Cuomo C.A."/>
            <person name="Gueldener U."/>
            <person name="Xu J.-R."/>
            <person name="Trail F."/>
            <person name="Turgeon B.G."/>
            <person name="Di Pietro A."/>
            <person name="Walton J.D."/>
            <person name="Ma L.-J."/>
            <person name="Baker S.E."/>
            <person name="Rep M."/>
            <person name="Adam G."/>
            <person name="Antoniw J."/>
            <person name="Baldwin T."/>
            <person name="Calvo S.E."/>
            <person name="Chang Y.-L."/>
            <person name="DeCaprio D."/>
            <person name="Gale L.R."/>
            <person name="Gnerre S."/>
            <person name="Goswami R.S."/>
            <person name="Hammond-Kosack K."/>
            <person name="Harris L.J."/>
            <person name="Hilburn K."/>
            <person name="Kennell J.C."/>
            <person name="Kroken S."/>
            <person name="Magnuson J.K."/>
            <person name="Mannhaupt G."/>
            <person name="Mauceli E.W."/>
            <person name="Mewes H.-W."/>
            <person name="Mitterbauer R."/>
            <person name="Muehlbauer G."/>
            <person name="Muensterkoetter M."/>
            <person name="Nelson D."/>
            <person name="O'Donnell K."/>
            <person name="Ouellet T."/>
            <person name="Qi W."/>
            <person name="Quesneville H."/>
            <person name="Roncero M.I.G."/>
            <person name="Seong K.-Y."/>
            <person name="Tetko I.V."/>
            <person name="Urban M."/>
            <person name="Waalwijk C."/>
            <person name="Ward T.J."/>
            <person name="Yao J."/>
            <person name="Birren B.W."/>
            <person name="Kistler H.C."/>
        </authorList>
    </citation>
    <scope>NUCLEOTIDE SEQUENCE [LARGE SCALE GENOMIC DNA]</scope>
    <source>
        <strain evidence="3">ATCC MYA-4620 / CBS 123657 / FGSC 9075 / NRRL 31084 / PH-1</strain>
        <strain evidence="2">PH-1 / ATCC MYA-4620 / FGSC 9075 / NRRL 31084</strain>
    </source>
</reference>
<reference evidence="2" key="4">
    <citation type="submission" date="2017-01" db="UniProtKB">
        <authorList>
            <consortium name="EnsemblFungi"/>
        </authorList>
    </citation>
    <scope>IDENTIFICATION</scope>
    <source>
        <strain evidence="2">PH-1 / ATCC MYA-4620 / FGSC 9075 / NRRL 31084</strain>
    </source>
</reference>
<sequence length="164" mass="18481">MVASKSKLLGVYPDTNEPSDKTKWTARTRLAIPSINTWRWNEAITTCFFPPLRAQSNVALTGLEGAGRDPVEEAWCVEAQHAFHSTTNGSFVPLHQARFSNDCRTWLFGVVHPSILCMFVSMCLGGDTVNHNESAWLFRRQGLLRDCIELFRSAKHPSSAFWPQ</sequence>
<evidence type="ECO:0000313" key="2">
    <source>
        <dbReference type="EnsemblFungi" id="CEF87634"/>
    </source>
</evidence>
<dbReference type="KEGG" id="fgr:FGSG_12880"/>
<evidence type="ECO:0000313" key="3">
    <source>
        <dbReference type="Proteomes" id="UP000070720"/>
    </source>
</evidence>
<accession>I1S7Q5</accession>
<accession>A0A098E1Y9</accession>
<gene>
    <name evidence="1" type="ORF">FGRAMPH1_01T19657</name>
</gene>